<dbReference type="Gene3D" id="2.60.40.10">
    <property type="entry name" value="Immunoglobulins"/>
    <property type="match status" value="2"/>
</dbReference>
<keyword evidence="4" id="KW-1185">Reference proteome</keyword>
<feature type="domain" description="Secretion system C-terminal sorting" evidence="2">
    <location>
        <begin position="1703"/>
        <end position="1771"/>
    </location>
</feature>
<name>A0A0P0CMX0_9BACT</name>
<protein>
    <recommendedName>
        <fullName evidence="2">Secretion system C-terminal sorting domain-containing protein</fullName>
    </recommendedName>
</protein>
<dbReference type="InterPro" id="IPR013783">
    <property type="entry name" value="Ig-like_fold"/>
</dbReference>
<evidence type="ECO:0000259" key="2">
    <source>
        <dbReference type="Pfam" id="PF18962"/>
    </source>
</evidence>
<dbReference type="Pfam" id="PF18962">
    <property type="entry name" value="Por_Secre_tail"/>
    <property type="match status" value="1"/>
</dbReference>
<reference evidence="3 4" key="1">
    <citation type="submission" date="2015-08" db="EMBL/GenBank/DDBJ databases">
        <title>Complete genome sequence of Rufibacter tibetensis strain 1351t, a radiation-resistant bacterium from tibet plateau.</title>
        <authorList>
            <person name="Dai J."/>
        </authorList>
    </citation>
    <scope>NUCLEOTIDE SEQUENCE [LARGE SCALE GENOMIC DNA]</scope>
    <source>
        <strain evidence="3 4">1351</strain>
    </source>
</reference>
<proteinExistence type="predicted"/>
<dbReference type="KEGG" id="rti:DC20_21035"/>
<keyword evidence="1" id="KW-0732">Signal</keyword>
<feature type="chain" id="PRO_5006042716" description="Secretion system C-terminal sorting domain-containing protein" evidence="1">
    <location>
        <begin position="34"/>
        <end position="1779"/>
    </location>
</feature>
<dbReference type="STRING" id="512763.DC20_21035"/>
<evidence type="ECO:0000256" key="1">
    <source>
        <dbReference type="SAM" id="SignalP"/>
    </source>
</evidence>
<dbReference type="NCBIfam" id="TIGR04183">
    <property type="entry name" value="Por_Secre_tail"/>
    <property type="match status" value="1"/>
</dbReference>
<accession>A0A0P0CMX0</accession>
<organism evidence="3 4">
    <name type="scientific">Rufibacter tibetensis</name>
    <dbReference type="NCBI Taxonomy" id="512763"/>
    <lineage>
        <taxon>Bacteria</taxon>
        <taxon>Pseudomonadati</taxon>
        <taxon>Bacteroidota</taxon>
        <taxon>Cytophagia</taxon>
        <taxon>Cytophagales</taxon>
        <taxon>Hymenobacteraceae</taxon>
        <taxon>Rufibacter</taxon>
    </lineage>
</organism>
<dbReference type="PATRIC" id="fig|512763.3.peg.4621"/>
<evidence type="ECO:0000313" key="3">
    <source>
        <dbReference type="EMBL" id="ALJ01020.1"/>
    </source>
</evidence>
<dbReference type="Proteomes" id="UP000061382">
    <property type="component" value="Chromosome"/>
</dbReference>
<dbReference type="OrthoDB" id="2582440at2"/>
<evidence type="ECO:0000313" key="4">
    <source>
        <dbReference type="Proteomes" id="UP000061382"/>
    </source>
</evidence>
<gene>
    <name evidence="3" type="ORF">DC20_21035</name>
</gene>
<sequence>MQAKTFSPQAKQRCLFTPIIFLFFLLFTSSVGAQTPGLIFQPASEPGRIVLDPNRDNYVSKSSTGYVGTADIGAAANEIPYRLLPQIGAEPLNDLVTGSGGGHTDLAANPLYMAFNGREVLFRVRLGGNSSASKGYSFLIDSDGVFNKQRLANGTLVDYTTPSKVKNLGFEYEVVLALNFDVVVYRHRGSGDDNDPFTSNVIWRGSTNGGYSQFLQKAIAASMEGSNADYFFDFYVPLSAFSGDGGTGISPNTPLRITGSSVTSAQTGLEGTISDVGGLDDRLYGNDRYAIWRQLIPAFPPTSLNQIQSGEFCQSAAAAAPSITTSPITTSTTIINGNSSENEGTVSLFRNGVQIATNTVVTVSNGTFSFPLPSGTTLTAGDVITARVTRAASGNCTASTSVSSNSVTVTNVVKGQCATVAPSNIRTGSGSKTLTIFHPSNALNSTTLKVYRDGDLLPGTVSTPVAATFNGVNGFDYTFTTSINSTCSQFNFGYACSNAGSYATLSATATLNGCESARSTQVYLNGNTVSTTSTTSTSATPTISNTSLCSSSNVLSGTSEANSLIYLYIDNEPALTGSDGSIIASATANASGAWSFGLNNFLIAAGEVVTVKVKAPATSSQEGGTHKGLSPASNGITFGSNCTTSAPTISSVTPCPSVTTISGTSPEVDGTFVIVYRRRSGVTDLRVTEAGTVTRATSTATTGNWTAQIRPEIKLQGGDVLYAIATAPGGKTASTFPSPTPNPLPTSATTVRSAEIASSYGLTLTEPIKERATIITGTSSTDGIVNLYIEGLRIAGTAIVSGASATTPVSWSIAISQTNQQNLSASTSVTASISPTGDVCESQQTAAVKVSCVAPSTTPTLATAAQTVCYNNAAVLTVNNTENGIIYQVYNGDVASGPSMVGNGGTITISSGNLTSATVLTVRAFQVGAPDCQASLTGNTSITIAPVPTVYAVSPSSSSVCNGAAASVTVANSEEGVSYQIQVLISATGAYSNTGNAGAGTGKSLTLSTGTLTSSGTFRVVGVRNGCTTEMGNTFAVMVPSNALTIVPSVQSVCAGSTATVTIQNSDNGVIYQLQRLEGSNYVNTGQSVTSTGGNISLTTAVLSVTGANTFRVLASSGQCTPFALTQQITVNVSSGTPLTYNVTPTTLSICSGQAASLTLSGSQLGIHYQIYSGTTPIGNIVEGTGNAITLSSGAITSGGTFTVRASNSCGNSVTMGNTTVTVNPTPTAFAFTPTSQAVCNNATASVSLAGSQLNVNYQIQVYNPGTGTYNNTGAIVAGTGGAITLITGALTSSANLKVVATNSNGCSLDMSNRAFVAVPSNNLTVSTVTPTVCTGSTGQVRVVASETEVFYQLYVGTTAVGTAMEGTGGDIILVSNAITANTTFTVRATASSPAGCTFQVGSSVTVNVSAPVNQTTTLATTSSICRGSNGSITLASSQQGVTYQMYNGTTPTGTGVAGTGGAITLTSDPLTSNASLQVFAISSGCSNTAIGSSYSITVNSPPTQYSFESTQKIIRSGDNVSIELPITQNGVEYQIYNGSTPTGNRVMETGGGIVLTSGPISSSTTLTVQAIGTGGCGNVTMKGFTSVSIDSAPLPVTLTSFSVKATANSIQLRWSTATEKDNDFFQVERSIGGRTFTSIGQVKGNGTTNVVQTYTFIDASAPEGNVYYRLKQVDFDGKYEYTKVVSVKSFGNKVLSKVSVTPNPFAQQVSISISNAEENTVQVELYDINQKLMYAESAEVTSGKVLLKKDLSRLSNGVYLLRLTTKSLSEVIRIVKKD</sequence>
<dbReference type="EMBL" id="CP012643">
    <property type="protein sequence ID" value="ALJ01020.1"/>
    <property type="molecule type" value="Genomic_DNA"/>
</dbReference>
<dbReference type="InterPro" id="IPR026444">
    <property type="entry name" value="Secre_tail"/>
</dbReference>
<feature type="signal peptide" evidence="1">
    <location>
        <begin position="1"/>
        <end position="33"/>
    </location>
</feature>